<gene>
    <name evidence="1" type="ORF">HMPREF0357_10233</name>
</gene>
<reference evidence="1" key="1">
    <citation type="submission" date="2011-01" db="EMBL/GenBank/DDBJ databases">
        <authorList>
            <person name="Muzny D."/>
            <person name="Qin X."/>
            <person name="Buhay C."/>
            <person name="Dugan-Rocha S."/>
            <person name="Ding Y."/>
            <person name="Chen G."/>
            <person name="Hawes A."/>
            <person name="Holder M."/>
            <person name="Jhangiani S."/>
            <person name="Johnson A."/>
            <person name="Khan Z."/>
            <person name="Li Z."/>
            <person name="Liu W."/>
            <person name="Liu X."/>
            <person name="Perez L."/>
            <person name="Shen H."/>
            <person name="Wang Q."/>
            <person name="Watt J."/>
            <person name="Xi L."/>
            <person name="Xin Y."/>
            <person name="Zhou J."/>
            <person name="Deng J."/>
            <person name="Jiang H."/>
            <person name="Liu Y."/>
            <person name="Qu J."/>
            <person name="Song X.-Z."/>
            <person name="Zhang L."/>
            <person name="Villasana D."/>
            <person name="Johnson A."/>
            <person name="Liu J."/>
            <person name="Liyanage D."/>
            <person name="Lorensuhewa L."/>
            <person name="Robinson T."/>
            <person name="Song A."/>
            <person name="Song B.-B."/>
            <person name="Dinh H."/>
            <person name="Thornton R."/>
            <person name="Coyle M."/>
            <person name="Francisco L."/>
            <person name="Jackson L."/>
            <person name="Javaid M."/>
            <person name="Korchina V."/>
            <person name="Kovar C."/>
            <person name="Mata R."/>
            <person name="Mathew T."/>
            <person name="Ngo R."/>
            <person name="Nguyen L."/>
            <person name="Nguyen N."/>
            <person name="Okwuonu G."/>
            <person name="Ongeri F."/>
            <person name="Pham C."/>
            <person name="Simmons D."/>
            <person name="Wilczek-Boney K."/>
            <person name="Hale W."/>
            <person name="Jakkamsetti A."/>
            <person name="Pham P."/>
            <person name="Ruth R."/>
            <person name="San Lucas F."/>
            <person name="Warren J."/>
            <person name="Zhang J."/>
            <person name="Zhao Z."/>
            <person name="Zhou C."/>
            <person name="Zhu D."/>
            <person name="Lee S."/>
            <person name="Bess C."/>
            <person name="Blankenburg K."/>
            <person name="Forbes L."/>
            <person name="Fu Q."/>
            <person name="Gubbala S."/>
            <person name="Hirani K."/>
            <person name="Jayaseelan J.C."/>
            <person name="Lara F."/>
            <person name="Munidasa M."/>
            <person name="Palculict T."/>
            <person name="Patil S."/>
            <person name="Pu L.-L."/>
            <person name="Saada N."/>
            <person name="Tang L."/>
            <person name="Weissenberger G."/>
            <person name="Zhu Y."/>
            <person name="Hemphill L."/>
            <person name="Shang Y."/>
            <person name="Youmans B."/>
            <person name="Ayvaz T."/>
            <person name="Ross M."/>
            <person name="Santibanez J."/>
            <person name="Aqrawi P."/>
            <person name="Gross S."/>
            <person name="Joshi V."/>
            <person name="Fowler G."/>
            <person name="Nazareth L."/>
            <person name="Reid J."/>
            <person name="Worley K."/>
            <person name="Petrosino J."/>
            <person name="Highlander S."/>
            <person name="Gibbs R."/>
        </authorList>
    </citation>
    <scope>NUCLEOTIDE SEQUENCE [LARGE SCALE GENOMIC DNA]</scope>
    <source>
        <strain evidence="1">ATCC 19414</strain>
    </source>
</reference>
<evidence type="ECO:0000313" key="1">
    <source>
        <dbReference type="EMBL" id="EFY09438.1"/>
    </source>
</evidence>
<dbReference type="EMBL" id="ACLK02000001">
    <property type="protein sequence ID" value="EFY09438.1"/>
    <property type="molecule type" value="Genomic_DNA"/>
</dbReference>
<dbReference type="Proteomes" id="UP000003028">
    <property type="component" value="Unassembled WGS sequence"/>
</dbReference>
<keyword evidence="2" id="KW-1185">Reference proteome</keyword>
<dbReference type="OrthoDB" id="5464925at2"/>
<protein>
    <submittedName>
        <fullName evidence="1">Uncharacterized protein</fullName>
    </submittedName>
</protein>
<evidence type="ECO:0000313" key="2">
    <source>
        <dbReference type="Proteomes" id="UP000003028"/>
    </source>
</evidence>
<dbReference type="AlphaFoldDB" id="E7FTU9"/>
<sequence>MKEIKYMTMPPSHYIDESYIINIINKSTEKFSFQDYIKLTSIKTPILFISDLGDSFDKWTGYNVIDKSVS</sequence>
<proteinExistence type="predicted"/>
<name>E7FTU9_ERYRH</name>
<accession>E7FTU9</accession>
<dbReference type="STRING" id="1648.A2I91_06020"/>
<comment type="caution">
    <text evidence="1">The sequence shown here is derived from an EMBL/GenBank/DDBJ whole genome shotgun (WGS) entry which is preliminary data.</text>
</comment>
<organism evidence="1 2">
    <name type="scientific">Erysipelothrix rhusiopathiae ATCC 19414</name>
    <dbReference type="NCBI Taxonomy" id="525280"/>
    <lineage>
        <taxon>Bacteria</taxon>
        <taxon>Bacillati</taxon>
        <taxon>Bacillota</taxon>
        <taxon>Erysipelotrichia</taxon>
        <taxon>Erysipelotrichales</taxon>
        <taxon>Erysipelotrichaceae</taxon>
        <taxon>Erysipelothrix</taxon>
    </lineage>
</organism>